<dbReference type="GO" id="GO:0005737">
    <property type="term" value="C:cytoplasm"/>
    <property type="evidence" value="ECO:0007669"/>
    <property type="project" value="UniProtKB-SubCell"/>
</dbReference>
<evidence type="ECO:0000256" key="10">
    <source>
        <dbReference type="ARBA" id="ARBA00038367"/>
    </source>
</evidence>
<evidence type="ECO:0000256" key="11">
    <source>
        <dbReference type="ARBA" id="ARBA00047527"/>
    </source>
</evidence>
<comment type="pathway">
    <text evidence="2 12">Cell wall biogenesis; peptidoglycan biosynthesis.</text>
</comment>
<dbReference type="Proteomes" id="UP000191901">
    <property type="component" value="Chromosome"/>
</dbReference>
<feature type="binding site" evidence="12">
    <location>
        <begin position="179"/>
        <end position="183"/>
    </location>
    <ligand>
        <name>UDP-N-acetyl-alpha-D-glucosamine</name>
        <dbReference type="ChEBI" id="CHEBI:57705"/>
    </ligand>
</feature>
<comment type="similarity">
    <text evidence="10 12">Belongs to the EPSP synthase family. MurA subfamily.</text>
</comment>
<gene>
    <name evidence="12 14" type="primary">murA</name>
    <name evidence="14" type="ORF">XM38_047660</name>
</gene>
<keyword evidence="15" id="KW-1185">Reference proteome</keyword>
<keyword evidence="9 12" id="KW-0961">Cell wall biogenesis/degradation</keyword>
<dbReference type="InterPro" id="IPR050068">
    <property type="entry name" value="MurA_subfamily"/>
</dbReference>
<dbReference type="KEGG" id="hhg:XM38_047660"/>
<keyword evidence="4 12" id="KW-0132">Cell division</keyword>
<feature type="domain" description="Enolpyruvate transferase" evidence="13">
    <location>
        <begin position="65"/>
        <end position="468"/>
    </location>
</feature>
<evidence type="ECO:0000313" key="14">
    <source>
        <dbReference type="EMBL" id="ASC73794.1"/>
    </source>
</evidence>
<reference evidence="14 15" key="1">
    <citation type="journal article" date="2016" name="Biochim. Biophys. Acta">
        <title>Characterization of red-shifted phycobilisomes isolated from the chlorophyll f-containing cyanobacterium Halomicronema hongdechloris.</title>
        <authorList>
            <person name="Li Y."/>
            <person name="Lin Y."/>
            <person name="Garvey C.J."/>
            <person name="Birch D."/>
            <person name="Corkery R.W."/>
            <person name="Loughlin P.C."/>
            <person name="Scheer H."/>
            <person name="Willows R.D."/>
            <person name="Chen M."/>
        </authorList>
    </citation>
    <scope>NUCLEOTIDE SEQUENCE [LARGE SCALE GENOMIC DNA]</scope>
    <source>
        <strain evidence="14 15">C2206</strain>
    </source>
</reference>
<proteinExistence type="inferred from homology"/>
<evidence type="ECO:0000313" key="15">
    <source>
        <dbReference type="Proteomes" id="UP000191901"/>
    </source>
</evidence>
<evidence type="ECO:0000256" key="12">
    <source>
        <dbReference type="HAMAP-Rule" id="MF_00111"/>
    </source>
</evidence>
<dbReference type="GO" id="GO:0009252">
    <property type="term" value="P:peptidoglycan biosynthetic process"/>
    <property type="evidence" value="ECO:0007669"/>
    <property type="project" value="UniProtKB-UniRule"/>
</dbReference>
<dbReference type="HAMAP" id="MF_00111">
    <property type="entry name" value="MurA"/>
    <property type="match status" value="1"/>
</dbReference>
<dbReference type="PANTHER" id="PTHR43783:SF1">
    <property type="entry name" value="UDP-N-ACETYLGLUCOSAMINE 1-CARBOXYVINYLTRANSFERASE"/>
    <property type="match status" value="1"/>
</dbReference>
<dbReference type="GO" id="GO:0008760">
    <property type="term" value="F:UDP-N-acetylglucosamine 1-carboxyvinyltransferase activity"/>
    <property type="evidence" value="ECO:0007669"/>
    <property type="project" value="UniProtKB-UniRule"/>
</dbReference>
<keyword evidence="8 12" id="KW-0131">Cell cycle</keyword>
<dbReference type="EMBL" id="CP021983">
    <property type="protein sequence ID" value="ASC73794.1"/>
    <property type="molecule type" value="Genomic_DNA"/>
</dbReference>
<dbReference type="GO" id="GO:0051301">
    <property type="term" value="P:cell division"/>
    <property type="evidence" value="ECO:0007669"/>
    <property type="project" value="UniProtKB-KW"/>
</dbReference>
<dbReference type="Pfam" id="PF00275">
    <property type="entry name" value="EPSP_synthase"/>
    <property type="match status" value="1"/>
</dbReference>
<dbReference type="GO" id="GO:0019277">
    <property type="term" value="P:UDP-N-acetylgalactosamine biosynthetic process"/>
    <property type="evidence" value="ECO:0007669"/>
    <property type="project" value="InterPro"/>
</dbReference>
<dbReference type="UniPathway" id="UPA00219"/>
<feature type="binding site" evidence="12">
    <location>
        <position position="150"/>
    </location>
    <ligand>
        <name>UDP-N-acetyl-alpha-D-glucosamine</name>
        <dbReference type="ChEBI" id="CHEBI:57705"/>
    </ligand>
</feature>
<keyword evidence="5 12" id="KW-0808">Transferase</keyword>
<evidence type="ECO:0000256" key="1">
    <source>
        <dbReference type="ARBA" id="ARBA00004496"/>
    </source>
</evidence>
<dbReference type="PANTHER" id="PTHR43783">
    <property type="entry name" value="UDP-N-ACETYLGLUCOSAMINE 1-CARBOXYVINYLTRANSFERASE"/>
    <property type="match status" value="1"/>
</dbReference>
<dbReference type="Gene3D" id="3.65.10.10">
    <property type="entry name" value="Enolpyruvate transferase domain"/>
    <property type="match status" value="2"/>
</dbReference>
<evidence type="ECO:0000256" key="3">
    <source>
        <dbReference type="ARBA" id="ARBA00022490"/>
    </source>
</evidence>
<dbReference type="InterPro" id="IPR036968">
    <property type="entry name" value="Enolpyruvate_Tfrase_sf"/>
</dbReference>
<evidence type="ECO:0000259" key="13">
    <source>
        <dbReference type="Pfam" id="PF00275"/>
    </source>
</evidence>
<feature type="modified residue" description="2-(S-cysteinyl)pyruvic acid O-phosphothioketal" evidence="12">
    <location>
        <position position="174"/>
    </location>
</feature>
<comment type="function">
    <text evidence="12">Cell wall formation. Adds enolpyruvyl to UDP-N-acetylglucosamine.</text>
</comment>
<evidence type="ECO:0000256" key="5">
    <source>
        <dbReference type="ARBA" id="ARBA00022679"/>
    </source>
</evidence>
<dbReference type="FunFam" id="3.65.10.10:FF:000001">
    <property type="entry name" value="UDP-N-acetylglucosamine 1-carboxyvinyltransferase"/>
    <property type="match status" value="1"/>
</dbReference>
<keyword evidence="6 12" id="KW-0133">Cell shape</keyword>
<name>A0A1Z3HU09_9CYAN</name>
<dbReference type="SUPFAM" id="SSF55205">
    <property type="entry name" value="EPT/RTPC-like"/>
    <property type="match status" value="1"/>
</dbReference>
<evidence type="ECO:0000256" key="8">
    <source>
        <dbReference type="ARBA" id="ARBA00023306"/>
    </source>
</evidence>
<evidence type="ECO:0000256" key="4">
    <source>
        <dbReference type="ARBA" id="ARBA00022618"/>
    </source>
</evidence>
<dbReference type="GO" id="GO:0071555">
    <property type="term" value="P:cell wall organization"/>
    <property type="evidence" value="ECO:0007669"/>
    <property type="project" value="UniProtKB-KW"/>
</dbReference>
<dbReference type="STRING" id="1641165.XM38_02100"/>
<evidence type="ECO:0000256" key="7">
    <source>
        <dbReference type="ARBA" id="ARBA00022984"/>
    </source>
</evidence>
<evidence type="ECO:0000256" key="2">
    <source>
        <dbReference type="ARBA" id="ARBA00004752"/>
    </source>
</evidence>
<dbReference type="EC" id="2.5.1.7" evidence="12"/>
<keyword evidence="3 12" id="KW-0963">Cytoplasm</keyword>
<dbReference type="InterPro" id="IPR001986">
    <property type="entry name" value="Enolpyruvate_Tfrase_dom"/>
</dbReference>
<dbReference type="NCBIfam" id="TIGR01072">
    <property type="entry name" value="murA"/>
    <property type="match status" value="1"/>
</dbReference>
<comment type="catalytic activity">
    <reaction evidence="11 12">
        <text>phosphoenolpyruvate + UDP-N-acetyl-alpha-D-glucosamine = UDP-N-acetyl-3-O-(1-carboxyvinyl)-alpha-D-glucosamine + phosphate</text>
        <dbReference type="Rhea" id="RHEA:18681"/>
        <dbReference type="ChEBI" id="CHEBI:43474"/>
        <dbReference type="ChEBI" id="CHEBI:57705"/>
        <dbReference type="ChEBI" id="CHEBI:58702"/>
        <dbReference type="ChEBI" id="CHEBI:68483"/>
        <dbReference type="EC" id="2.5.1.7"/>
    </reaction>
</comment>
<comment type="caution">
    <text evidence="12">Lacks conserved residue(s) required for the propagation of feature annotation.</text>
</comment>
<organism evidence="14 15">
    <name type="scientific">Halomicronema hongdechloris C2206</name>
    <dbReference type="NCBI Taxonomy" id="1641165"/>
    <lineage>
        <taxon>Bacteria</taxon>
        <taxon>Bacillati</taxon>
        <taxon>Cyanobacteriota</taxon>
        <taxon>Cyanophyceae</taxon>
        <taxon>Nodosilineales</taxon>
        <taxon>Nodosilineaceae</taxon>
        <taxon>Halomicronema</taxon>
    </lineage>
</organism>
<keyword evidence="7 12" id="KW-0573">Peptidoglycan synthesis</keyword>
<keyword evidence="12" id="KW-0670">Pyruvate</keyword>
<feature type="binding site" evidence="12">
    <location>
        <position position="389"/>
    </location>
    <ligand>
        <name>UDP-N-acetyl-alpha-D-glucosamine</name>
        <dbReference type="ChEBI" id="CHEBI:57705"/>
    </ligand>
</feature>
<dbReference type="InterPro" id="IPR013792">
    <property type="entry name" value="RNA3'P_cycl/enolpyr_Trfase_a/b"/>
</dbReference>
<sequence length="493" mass="52598">MECTVTGMVPERESRIWRIRVESRRKNIQAVVLSELEGTPIVTSARLKNSPTSPEVVDSAVLQVHGRASLAGQVTISGAKNSALVVMAGSLLCSQQCRIRNIPSLMDVTRMADVLTALGVKLQRYDDALEVDASHISNTKAPYDLVSQLRASFFVIGPLLARTGVARVPLPGGCAIGARPVELHVRGLQAMGAEVHIDHGTVNAYVPGPRNRLRGAHIYLDYPSVGATETLMMAATLADGETVIENAAQEPEVIDLAKFCRAMGARIRGAGTNTITVAGVPSLHSTDYAIIPDRIEAGTFLVAGAITHSEIVVAPVVTDHLTATIAKLREAGSHVVLEGPNRLRLIPGDVIRATDIQTGPFPGFPTDMQAQFMALLSLSDGNCLITETVFENRLRHVAEFNRMGADIRLNGNCAIIKGMAQLSGAPVVATDLRASAALVLAGLAAEGTTVIQGLHHLDRGYENLETKLKQLGANLQRVLPTQVVTHDLVVEHP</sequence>
<dbReference type="InterPro" id="IPR005750">
    <property type="entry name" value="UDP_GlcNAc_COvinyl_MurA"/>
</dbReference>
<feature type="active site" description="Proton donor" evidence="12">
    <location>
        <position position="174"/>
    </location>
</feature>
<evidence type="ECO:0000256" key="6">
    <source>
        <dbReference type="ARBA" id="ARBA00022960"/>
    </source>
</evidence>
<accession>A0A1Z3HU09</accession>
<protein>
    <recommendedName>
        <fullName evidence="12">UDP-N-acetylglucosamine 1-carboxyvinyltransferase</fullName>
        <ecNumber evidence="12">2.5.1.7</ecNumber>
    </recommendedName>
    <alternativeName>
        <fullName evidence="12">Enoylpyruvate transferase</fullName>
    </alternativeName>
    <alternativeName>
        <fullName evidence="12">UDP-N-acetylglucosamine enolpyruvyl transferase</fullName>
        <shortName evidence="12">EPT</shortName>
    </alternativeName>
</protein>
<dbReference type="NCBIfam" id="NF006873">
    <property type="entry name" value="PRK09369.1"/>
    <property type="match status" value="1"/>
</dbReference>
<dbReference type="GO" id="GO:0008360">
    <property type="term" value="P:regulation of cell shape"/>
    <property type="evidence" value="ECO:0007669"/>
    <property type="project" value="UniProtKB-KW"/>
</dbReference>
<feature type="binding site" evidence="12">
    <location>
        <begin position="80"/>
        <end position="81"/>
    </location>
    <ligand>
        <name>phosphoenolpyruvate</name>
        <dbReference type="ChEBI" id="CHEBI:58702"/>
    </ligand>
</feature>
<comment type="subcellular location">
    <subcellularLocation>
        <location evidence="1 12">Cytoplasm</location>
    </subcellularLocation>
</comment>
<evidence type="ECO:0000256" key="9">
    <source>
        <dbReference type="ARBA" id="ARBA00023316"/>
    </source>
</evidence>
<dbReference type="AlphaFoldDB" id="A0A1Z3HU09"/>
<dbReference type="CDD" id="cd01555">
    <property type="entry name" value="UdpNAET"/>
    <property type="match status" value="1"/>
</dbReference>
<feature type="binding site" evidence="12">
    <location>
        <position position="367"/>
    </location>
    <ligand>
        <name>UDP-N-acetyl-alpha-D-glucosamine</name>
        <dbReference type="ChEBI" id="CHEBI:57705"/>
    </ligand>
</feature>